<dbReference type="EMBL" id="AMSI01000014">
    <property type="protein sequence ID" value="EKF40854.1"/>
    <property type="molecule type" value="Genomic_DNA"/>
</dbReference>
<proteinExistence type="predicted"/>
<dbReference type="InterPro" id="IPR011681">
    <property type="entry name" value="GcrA"/>
</dbReference>
<keyword evidence="2" id="KW-1185">Reference proteome</keyword>
<organism evidence="1 2">
    <name type="scientific">Nitratireductor indicus C115</name>
    <dbReference type="NCBI Taxonomy" id="1231190"/>
    <lineage>
        <taxon>Bacteria</taxon>
        <taxon>Pseudomonadati</taxon>
        <taxon>Pseudomonadota</taxon>
        <taxon>Alphaproteobacteria</taxon>
        <taxon>Hyphomicrobiales</taxon>
        <taxon>Phyllobacteriaceae</taxon>
        <taxon>Nitratireductor</taxon>
    </lineage>
</organism>
<sequence length="187" mass="20707">MGVGQMTMQPLATTSAWSEEQIKELVALVDEGLSAGQIAKQLRGRTRNSIIGKVHRLQRAGHCNGFANQTGWVGAQQAHKGQIGNTGDRLGANKKRVSIAENRKKAVRGGKVNLYRLKQDVGHIEIETPESVEPLRLRLDQLTAFTCRWPLGDPKEEDFGFCGIRTHRGSYCQHHAQIAYRPRGVDA</sequence>
<dbReference type="eggNOG" id="COG5352">
    <property type="taxonomic scope" value="Bacteria"/>
</dbReference>
<dbReference type="AlphaFoldDB" id="K2NSS7"/>
<comment type="caution">
    <text evidence="1">The sequence shown here is derived from an EMBL/GenBank/DDBJ whole genome shotgun (WGS) entry which is preliminary data.</text>
</comment>
<name>K2NSS7_9HYPH</name>
<dbReference type="STRING" id="721133.SAMN05216176_102650"/>
<gene>
    <name evidence="1" type="ORF">NA8A_18222</name>
</gene>
<reference evidence="1 2" key="1">
    <citation type="journal article" date="2012" name="J. Bacteriol.">
        <title>Genome Sequence of Nitratireductor indicus Type Strain C115.</title>
        <authorList>
            <person name="Lai Q."/>
            <person name="Li G."/>
            <person name="Yu Z."/>
            <person name="Shao Z."/>
        </authorList>
    </citation>
    <scope>NUCLEOTIDE SEQUENCE [LARGE SCALE GENOMIC DNA]</scope>
    <source>
        <strain evidence="1 2">C115</strain>
    </source>
</reference>
<dbReference type="Pfam" id="PF07750">
    <property type="entry name" value="GcrA"/>
    <property type="match status" value="1"/>
</dbReference>
<evidence type="ECO:0000313" key="2">
    <source>
        <dbReference type="Proteomes" id="UP000007374"/>
    </source>
</evidence>
<evidence type="ECO:0000313" key="1">
    <source>
        <dbReference type="EMBL" id="EKF40854.1"/>
    </source>
</evidence>
<protein>
    <recommendedName>
        <fullName evidence="3">GcrA cell cycle regulator</fullName>
    </recommendedName>
</protein>
<accession>K2NSS7</accession>
<evidence type="ECO:0008006" key="3">
    <source>
        <dbReference type="Google" id="ProtNLM"/>
    </source>
</evidence>
<dbReference type="Proteomes" id="UP000007374">
    <property type="component" value="Unassembled WGS sequence"/>
</dbReference>